<dbReference type="EMBL" id="JABCRE010000004">
    <property type="protein sequence ID" value="NMW32980.1"/>
    <property type="molecule type" value="Genomic_DNA"/>
</dbReference>
<keyword evidence="6" id="KW-0223">Dioxygenase</keyword>
<dbReference type="Pfam" id="PF03055">
    <property type="entry name" value="RPE65"/>
    <property type="match status" value="1"/>
</dbReference>
<evidence type="ECO:0000256" key="4">
    <source>
        <dbReference type="ARBA" id="ARBA00023004"/>
    </source>
</evidence>
<evidence type="ECO:0000256" key="5">
    <source>
        <dbReference type="PIRSR" id="PIRSR604294-1"/>
    </source>
</evidence>
<accession>A0A848QQK7</accession>
<keyword evidence="4 5" id="KW-0408">Iron</keyword>
<keyword evidence="3 6" id="KW-0560">Oxidoreductase</keyword>
<dbReference type="Proteomes" id="UP000561181">
    <property type="component" value="Unassembled WGS sequence"/>
</dbReference>
<feature type="binding site" evidence="5">
    <location>
        <position position="226"/>
    </location>
    <ligand>
        <name>Fe cation</name>
        <dbReference type="ChEBI" id="CHEBI:24875"/>
        <note>catalytic</note>
    </ligand>
</feature>
<comment type="similarity">
    <text evidence="1 6">Belongs to the carotenoid oxygenase family.</text>
</comment>
<evidence type="ECO:0000313" key="7">
    <source>
        <dbReference type="EMBL" id="NMW32980.1"/>
    </source>
</evidence>
<feature type="binding site" evidence="5">
    <location>
        <position position="475"/>
    </location>
    <ligand>
        <name>Fe cation</name>
        <dbReference type="ChEBI" id="CHEBI:24875"/>
        <note>catalytic</note>
    </ligand>
</feature>
<feature type="binding site" evidence="5">
    <location>
        <position position="178"/>
    </location>
    <ligand>
        <name>Fe cation</name>
        <dbReference type="ChEBI" id="CHEBI:24875"/>
        <note>catalytic</note>
    </ligand>
</feature>
<keyword evidence="2 5" id="KW-0479">Metal-binding</keyword>
<dbReference type="InterPro" id="IPR004294">
    <property type="entry name" value="Carotenoid_Oase"/>
</dbReference>
<dbReference type="PANTHER" id="PTHR10543">
    <property type="entry name" value="BETA-CAROTENE DIOXYGENASE"/>
    <property type="match status" value="1"/>
</dbReference>
<dbReference type="PANTHER" id="PTHR10543:SF89">
    <property type="entry name" value="CAROTENOID 9,10(9',10')-CLEAVAGE DIOXYGENASE 1"/>
    <property type="match status" value="1"/>
</dbReference>
<comment type="caution">
    <text evidence="7">The sequence shown here is derived from an EMBL/GenBank/DDBJ whole genome shotgun (WGS) entry which is preliminary data.</text>
</comment>
<gene>
    <name evidence="7" type="ORF">HKD42_12995</name>
</gene>
<organism evidence="7 8">
    <name type="scientific">Pontixanthobacter rizhaonensis</name>
    <dbReference type="NCBI Taxonomy" id="2730337"/>
    <lineage>
        <taxon>Bacteria</taxon>
        <taxon>Pseudomonadati</taxon>
        <taxon>Pseudomonadota</taxon>
        <taxon>Alphaproteobacteria</taxon>
        <taxon>Sphingomonadales</taxon>
        <taxon>Erythrobacteraceae</taxon>
        <taxon>Pontixanthobacter</taxon>
    </lineage>
</organism>
<dbReference type="AlphaFoldDB" id="A0A848QQK7"/>
<protein>
    <recommendedName>
        <fullName evidence="6">Dioxygenase</fullName>
        <ecNumber evidence="6">1.13.11.-</ecNumber>
    </recommendedName>
</protein>
<dbReference type="GO" id="GO:0016121">
    <property type="term" value="P:carotene catabolic process"/>
    <property type="evidence" value="ECO:0007669"/>
    <property type="project" value="TreeGrafter"/>
</dbReference>
<evidence type="ECO:0000256" key="3">
    <source>
        <dbReference type="ARBA" id="ARBA00023002"/>
    </source>
</evidence>
<dbReference type="GO" id="GO:0010436">
    <property type="term" value="F:carotenoid dioxygenase activity"/>
    <property type="evidence" value="ECO:0007669"/>
    <property type="project" value="TreeGrafter"/>
</dbReference>
<evidence type="ECO:0000313" key="8">
    <source>
        <dbReference type="Proteomes" id="UP000561181"/>
    </source>
</evidence>
<dbReference type="GO" id="GO:0046872">
    <property type="term" value="F:metal ion binding"/>
    <property type="evidence" value="ECO:0007669"/>
    <property type="project" value="UniProtKB-KW"/>
</dbReference>
<name>A0A848QQK7_9SPHN</name>
<keyword evidence="8" id="KW-1185">Reference proteome</keyword>
<proteinExistence type="inferred from homology"/>
<feature type="binding site" evidence="5">
    <location>
        <position position="290"/>
    </location>
    <ligand>
        <name>Fe cation</name>
        <dbReference type="ChEBI" id="CHEBI:24875"/>
        <note>catalytic</note>
    </ligand>
</feature>
<evidence type="ECO:0000256" key="6">
    <source>
        <dbReference type="RuleBase" id="RU364048"/>
    </source>
</evidence>
<dbReference type="EC" id="1.13.11.-" evidence="6"/>
<evidence type="ECO:0000256" key="1">
    <source>
        <dbReference type="ARBA" id="ARBA00006787"/>
    </source>
</evidence>
<dbReference type="RefSeq" id="WP_170014197.1">
    <property type="nucleotide sequence ID" value="NZ_JABCRE010000004.1"/>
</dbReference>
<evidence type="ECO:0000256" key="2">
    <source>
        <dbReference type="ARBA" id="ARBA00022723"/>
    </source>
</evidence>
<comment type="cofactor">
    <cofactor evidence="5 6">
        <name>Fe(2+)</name>
        <dbReference type="ChEBI" id="CHEBI:29033"/>
    </cofactor>
    <text evidence="5 6">Binds 1 Fe(2+) ion per subunit.</text>
</comment>
<reference evidence="7 8" key="1">
    <citation type="submission" date="2020-04" db="EMBL/GenBank/DDBJ databases">
        <authorList>
            <person name="Liu A."/>
        </authorList>
    </citation>
    <scope>NUCLEOTIDE SEQUENCE [LARGE SCALE GENOMIC DNA]</scope>
    <source>
        <strain evidence="7 8">RZ02</strain>
    </source>
</reference>
<sequence>MSHLVNRIEATLQPTDNPYLTGAWTPNFDEYDADNMEVIGTIPADIDGIYVRNTENPVHEPIGRYHPFDGDGMLHMMRFSSGKAEYKNRFIRTKGFEAEAEAGEALWAGFTVHPKKSKQPGCGIGSHMRDSSSTDVLVRNGKILSTFWQCGDGYLLDAESLDTLGIEEWTPVEGLSAHPKLDGNTGELMFFNYGDKAPHMHYGVVGPDNQLKHYVPIELPGTRLPHDMAISPNYSILNDFPMFPIPEALENGYFIPQFDSTKKARFAVIPRYGASEDVMWFEADPTYVLHWTNCWEEGDELVLEGYHQKSPMPAPLANMEPPHSLLYANIDLHSLRPHLHRWRFNLKTGATTEQRVCDEEHVEFGNINPEYYGREHRYVYSAHGEKGWFLFNGLVKHDLKTGTATKVLFGEGRFGSEAPFIPRKGATAEDDGYIVSFVTDMVQDRSECVIFDAQNLEQGPVCQIILPHRISSGTHATWAGAEELAT</sequence>